<evidence type="ECO:0000313" key="2">
    <source>
        <dbReference type="Proteomes" id="UP001186974"/>
    </source>
</evidence>
<keyword evidence="2" id="KW-1185">Reference proteome</keyword>
<name>A0ACC3DXS4_9PEZI</name>
<gene>
    <name evidence="1" type="ORF">LTS18_007530</name>
</gene>
<sequence>MADEARRSGRQRTASQRLHSQTDVTPDCGRKAKRTARPKQKESAGSPAPRPRPKKKGKTAVPVIVETEPELSPTPPTQALNEDQIVGEEDEVAAEQEEELPFTFELRYSAVAGKEELPASIRTRRATWPGSSGYSMFDLEEWKLEARLRQRPRKYKTLNIRLTASFEGCKEADKVRSDAYEDGDLDDVMEVMRAWSKRWPTKQLVLTVLMKCEEEKDEVVEVPPSAQSQSQAPRSQARTDRADKKRLTETQRQESAIAFMTQAEVSGNGGFYERFNERWICKSDHRKNKGYTCWRAVRPGQADSALLHYKVQGPLLVKWMREVQAGDCELETPWPDLVVAFIKAKEKAEKRDVELYGNTDPSASSDHKQFQQLLMGQVMINLSSQLGSSP</sequence>
<organism evidence="1 2">
    <name type="scientific">Coniosporium uncinatum</name>
    <dbReference type="NCBI Taxonomy" id="93489"/>
    <lineage>
        <taxon>Eukaryota</taxon>
        <taxon>Fungi</taxon>
        <taxon>Dikarya</taxon>
        <taxon>Ascomycota</taxon>
        <taxon>Pezizomycotina</taxon>
        <taxon>Dothideomycetes</taxon>
        <taxon>Dothideomycetes incertae sedis</taxon>
        <taxon>Coniosporium</taxon>
    </lineage>
</organism>
<dbReference type="EMBL" id="JAWDJW010000190">
    <property type="protein sequence ID" value="KAK3081360.1"/>
    <property type="molecule type" value="Genomic_DNA"/>
</dbReference>
<dbReference type="Proteomes" id="UP001186974">
    <property type="component" value="Unassembled WGS sequence"/>
</dbReference>
<reference evidence="1" key="1">
    <citation type="submission" date="2024-09" db="EMBL/GenBank/DDBJ databases">
        <title>Black Yeasts Isolated from many extreme environments.</title>
        <authorList>
            <person name="Coleine C."/>
            <person name="Stajich J.E."/>
            <person name="Selbmann L."/>
        </authorList>
    </citation>
    <scope>NUCLEOTIDE SEQUENCE</scope>
    <source>
        <strain evidence="1">CCFEE 5737</strain>
    </source>
</reference>
<evidence type="ECO:0000313" key="1">
    <source>
        <dbReference type="EMBL" id="KAK3081360.1"/>
    </source>
</evidence>
<protein>
    <submittedName>
        <fullName evidence="1">Uncharacterized protein</fullName>
    </submittedName>
</protein>
<comment type="caution">
    <text evidence="1">The sequence shown here is derived from an EMBL/GenBank/DDBJ whole genome shotgun (WGS) entry which is preliminary data.</text>
</comment>
<proteinExistence type="predicted"/>
<accession>A0ACC3DXS4</accession>